<dbReference type="AlphaFoldDB" id="A0A5B0NEZ0"/>
<sequence length="58" mass="6299">MTRATTSAGWAIMLRARIKSGVPRWVVDEGGQSTEMGVRSLDLNGVGGDETYWALQSE</sequence>
<evidence type="ECO:0000313" key="2">
    <source>
        <dbReference type="Proteomes" id="UP000325313"/>
    </source>
</evidence>
<protein>
    <submittedName>
        <fullName evidence="1">Uncharacterized protein</fullName>
    </submittedName>
</protein>
<accession>A0A5B0NEZ0</accession>
<comment type="caution">
    <text evidence="1">The sequence shown here is derived from an EMBL/GenBank/DDBJ whole genome shotgun (WGS) entry which is preliminary data.</text>
</comment>
<dbReference type="EMBL" id="VDEP01000409">
    <property type="protein sequence ID" value="KAA1087901.1"/>
    <property type="molecule type" value="Genomic_DNA"/>
</dbReference>
<evidence type="ECO:0000313" key="1">
    <source>
        <dbReference type="EMBL" id="KAA1087901.1"/>
    </source>
</evidence>
<reference evidence="1 2" key="1">
    <citation type="submission" date="2019-05" db="EMBL/GenBank/DDBJ databases">
        <title>Emergence of the Ug99 lineage of the wheat stem rust pathogen through somatic hybridization.</title>
        <authorList>
            <person name="Li F."/>
            <person name="Upadhyaya N.M."/>
            <person name="Sperschneider J."/>
            <person name="Matny O."/>
            <person name="Nguyen-Phuc H."/>
            <person name="Mago R."/>
            <person name="Raley C."/>
            <person name="Miller M.E."/>
            <person name="Silverstein K.A.T."/>
            <person name="Henningsen E."/>
            <person name="Hirsch C.D."/>
            <person name="Visser B."/>
            <person name="Pretorius Z.A."/>
            <person name="Steffenson B.J."/>
            <person name="Schwessinger B."/>
            <person name="Dodds P.N."/>
            <person name="Figueroa M."/>
        </authorList>
    </citation>
    <scope>NUCLEOTIDE SEQUENCE [LARGE SCALE GENOMIC DNA]</scope>
    <source>
        <strain evidence="1 2">Ug99</strain>
    </source>
</reference>
<name>A0A5B0NEZ0_PUCGR</name>
<organism evidence="1 2">
    <name type="scientific">Puccinia graminis f. sp. tritici</name>
    <dbReference type="NCBI Taxonomy" id="56615"/>
    <lineage>
        <taxon>Eukaryota</taxon>
        <taxon>Fungi</taxon>
        <taxon>Dikarya</taxon>
        <taxon>Basidiomycota</taxon>
        <taxon>Pucciniomycotina</taxon>
        <taxon>Pucciniomycetes</taxon>
        <taxon>Pucciniales</taxon>
        <taxon>Pucciniaceae</taxon>
        <taxon>Puccinia</taxon>
    </lineage>
</organism>
<gene>
    <name evidence="1" type="ORF">PGTUg99_023858</name>
</gene>
<proteinExistence type="predicted"/>
<dbReference type="Proteomes" id="UP000325313">
    <property type="component" value="Unassembled WGS sequence"/>
</dbReference>